<dbReference type="RefSeq" id="WP_317565198.1">
    <property type="nucleotide sequence ID" value="NZ_JAWLJX010000005.1"/>
</dbReference>
<dbReference type="InterPro" id="IPR025139">
    <property type="entry name" value="DUF4062"/>
</dbReference>
<proteinExistence type="predicted"/>
<feature type="domain" description="DUF4062" evidence="1">
    <location>
        <begin position="34"/>
        <end position="116"/>
    </location>
</feature>
<evidence type="ECO:0000313" key="3">
    <source>
        <dbReference type="Proteomes" id="UP001185755"/>
    </source>
</evidence>
<evidence type="ECO:0000313" key="2">
    <source>
        <dbReference type="EMBL" id="MDV6262905.1"/>
    </source>
</evidence>
<evidence type="ECO:0000259" key="1">
    <source>
        <dbReference type="Pfam" id="PF13271"/>
    </source>
</evidence>
<gene>
    <name evidence="2" type="ORF">R3P96_16325</name>
</gene>
<sequence length="392" mass="42327">MSNQVMGPHVDIDQRSASVLPRQEDIADWASGRRIFVSSLITDMLNERAASRSAIADIGADPVMFEHELGAQDVSADEAYLAGVRGSDVYVGLWGPRYGVRMSDGYSATHAEFLEAEKQGLRLCLFVGDANSADFDGQQRDLIAGARNLYTTSTWQTIDDLQERIRTRLMALAAEDLAPWVRLGPLFFRATDISGDGTKLIIKAQVRSASVHAELVQLRDARTQIVFASTAESKVVRIDRLSSTMRSTNVHDETIELSVVSQGQSASAVFRLGSINGVPSDEVQKKSLAAGLFGEPASGDSFSPWGALTAPVDPLKLIRRLGLDDSVLRPIVTLLITQHLFESGSAAVVNAVVLGPSVVGKRRLKVTWTPPKIYDNVPAPSTVTIEGLLSGV</sequence>
<organism evidence="2 3">
    <name type="scientific">Rhodococcoides yunnanense</name>
    <dbReference type="NCBI Taxonomy" id="278209"/>
    <lineage>
        <taxon>Bacteria</taxon>
        <taxon>Bacillati</taxon>
        <taxon>Actinomycetota</taxon>
        <taxon>Actinomycetes</taxon>
        <taxon>Mycobacteriales</taxon>
        <taxon>Nocardiaceae</taxon>
        <taxon>Rhodococcoides</taxon>
    </lineage>
</organism>
<protein>
    <submittedName>
        <fullName evidence="2">DUF4062 domain-containing protein</fullName>
    </submittedName>
</protein>
<dbReference type="Proteomes" id="UP001185755">
    <property type="component" value="Unassembled WGS sequence"/>
</dbReference>
<dbReference type="Pfam" id="PF13271">
    <property type="entry name" value="DUF4062"/>
    <property type="match status" value="1"/>
</dbReference>
<dbReference type="EMBL" id="JAWLJX010000005">
    <property type="protein sequence ID" value="MDV6262905.1"/>
    <property type="molecule type" value="Genomic_DNA"/>
</dbReference>
<keyword evidence="3" id="KW-1185">Reference proteome</keyword>
<reference evidence="2 3" key="1">
    <citation type="submission" date="2023-10" db="EMBL/GenBank/DDBJ databases">
        <title>Development of a sustainable strategy for remediation of hydrocarbon-contaminated territories based on the waste exchange concept.</title>
        <authorList>
            <person name="Krivoruchko A."/>
        </authorList>
    </citation>
    <scope>NUCLEOTIDE SEQUENCE [LARGE SCALE GENOMIC DNA]</scope>
    <source>
        <strain evidence="2 3">IEGM 1323</strain>
    </source>
</reference>
<comment type="caution">
    <text evidence="2">The sequence shown here is derived from an EMBL/GenBank/DDBJ whole genome shotgun (WGS) entry which is preliminary data.</text>
</comment>
<name>A0ABU4BFE7_9NOCA</name>
<accession>A0ABU4BFE7</accession>